<gene>
    <name evidence="2" type="ORF">DBZ36_02885</name>
</gene>
<dbReference type="Gene3D" id="1.20.1280.290">
    <property type="match status" value="1"/>
</dbReference>
<feature type="transmembrane region" description="Helical" evidence="1">
    <location>
        <begin position="37"/>
        <end position="58"/>
    </location>
</feature>
<keyword evidence="3" id="KW-1185">Reference proteome</keyword>
<organism evidence="2 3">
    <name type="scientific">Alginatibacterium sediminis</name>
    <dbReference type="NCBI Taxonomy" id="2164068"/>
    <lineage>
        <taxon>Bacteria</taxon>
        <taxon>Pseudomonadati</taxon>
        <taxon>Pseudomonadota</taxon>
        <taxon>Gammaproteobacteria</taxon>
        <taxon>Alteromonadales</taxon>
        <taxon>Alteromonadaceae</taxon>
        <taxon>Alginatibacterium</taxon>
    </lineage>
</organism>
<evidence type="ECO:0008006" key="4">
    <source>
        <dbReference type="Google" id="ProtNLM"/>
    </source>
</evidence>
<accession>A0A420EJR2</accession>
<reference evidence="2 3" key="1">
    <citation type="submission" date="2018-09" db="EMBL/GenBank/DDBJ databases">
        <authorList>
            <person name="Wang Z."/>
        </authorList>
    </citation>
    <scope>NUCLEOTIDE SEQUENCE [LARGE SCALE GENOMIC DNA]</scope>
    <source>
        <strain evidence="2 3">ALS 81</strain>
    </source>
</reference>
<feature type="transmembrane region" description="Helical" evidence="1">
    <location>
        <begin position="6"/>
        <end position="25"/>
    </location>
</feature>
<name>A0A420EJR2_9ALTE</name>
<comment type="caution">
    <text evidence="2">The sequence shown here is derived from an EMBL/GenBank/DDBJ whole genome shotgun (WGS) entry which is preliminary data.</text>
</comment>
<protein>
    <recommendedName>
        <fullName evidence="4">PQ-loop repeat-containing protein</fullName>
    </recommendedName>
</protein>
<evidence type="ECO:0000313" key="2">
    <source>
        <dbReference type="EMBL" id="RKF20904.1"/>
    </source>
</evidence>
<dbReference type="AlphaFoldDB" id="A0A420EJR2"/>
<evidence type="ECO:0000313" key="3">
    <source>
        <dbReference type="Proteomes" id="UP000286482"/>
    </source>
</evidence>
<dbReference type="EMBL" id="RAQO01000003">
    <property type="protein sequence ID" value="RKF20904.1"/>
    <property type="molecule type" value="Genomic_DNA"/>
</dbReference>
<dbReference type="Proteomes" id="UP000286482">
    <property type="component" value="Unassembled WGS sequence"/>
</dbReference>
<proteinExistence type="predicted"/>
<keyword evidence="1" id="KW-0812">Transmembrane</keyword>
<feature type="transmembrane region" description="Helical" evidence="1">
    <location>
        <begin position="64"/>
        <end position="85"/>
    </location>
</feature>
<sequence>MLDMIQWLYPFSWLFALCSFSPQILRLVRTKSSAQDLSLPSWLMFLANACLGWSYAFFVVEDGMLIVSASLVAVANVCLVSVLIYKRMKYRSLANPMAMPA</sequence>
<evidence type="ECO:0000256" key="1">
    <source>
        <dbReference type="SAM" id="Phobius"/>
    </source>
</evidence>
<dbReference type="OrthoDB" id="6388340at2"/>
<dbReference type="RefSeq" id="WP_120353432.1">
    <property type="nucleotide sequence ID" value="NZ_RAQO01000003.1"/>
</dbReference>
<keyword evidence="1" id="KW-0472">Membrane</keyword>
<keyword evidence="1" id="KW-1133">Transmembrane helix</keyword>